<keyword evidence="2" id="KW-1185">Reference proteome</keyword>
<comment type="caution">
    <text evidence="1">The sequence shown here is derived from an EMBL/GenBank/DDBJ whole genome shotgun (WGS) entry which is preliminary data.</text>
</comment>
<proteinExistence type="predicted"/>
<evidence type="ECO:0000313" key="2">
    <source>
        <dbReference type="Proteomes" id="UP000293764"/>
    </source>
</evidence>
<reference evidence="1 2" key="1">
    <citation type="submission" date="2019-01" db="EMBL/GenBank/DDBJ databases">
        <title>Novel species of Cellulomonas.</title>
        <authorList>
            <person name="Liu Q."/>
            <person name="Xin Y.-H."/>
        </authorList>
    </citation>
    <scope>NUCLEOTIDE SEQUENCE [LARGE SCALE GENOMIC DNA]</scope>
    <source>
        <strain evidence="1 2">HLT2-17</strain>
    </source>
</reference>
<organism evidence="1 2">
    <name type="scientific">Pengzhenrongella frigida</name>
    <dbReference type="NCBI Taxonomy" id="1259133"/>
    <lineage>
        <taxon>Bacteria</taxon>
        <taxon>Bacillati</taxon>
        <taxon>Actinomycetota</taxon>
        <taxon>Actinomycetes</taxon>
        <taxon>Micrococcales</taxon>
        <taxon>Pengzhenrongella</taxon>
    </lineage>
</organism>
<evidence type="ECO:0000313" key="1">
    <source>
        <dbReference type="EMBL" id="RYV51244.1"/>
    </source>
</evidence>
<accession>A0A4V1ZH93</accession>
<dbReference type="AlphaFoldDB" id="A0A4V1ZH93"/>
<dbReference type="EMBL" id="SDWW01000019">
    <property type="protein sequence ID" value="RYV51244.1"/>
    <property type="molecule type" value="Genomic_DNA"/>
</dbReference>
<gene>
    <name evidence="1" type="ORF">EUA98_09505</name>
</gene>
<dbReference type="Proteomes" id="UP000293764">
    <property type="component" value="Unassembled WGS sequence"/>
</dbReference>
<sequence>MAKKLSTTRKGLAIGLAVVGIAGLSLASAAQLNLTGPTTGTLQAGVATIVNADCQTSPISVTFAAPVRTGKVYKSESIDITGIDAACSGKNYKLSVLNGSDVLVITPEQGGTVATVVAPAKSALSVNISGLTATSVDTIKSVALTIYS</sequence>
<name>A0A4V1ZH93_9MICO</name>
<dbReference type="RefSeq" id="WP_130102442.1">
    <property type="nucleotide sequence ID" value="NZ_SDWW01000019.1"/>
</dbReference>
<protein>
    <submittedName>
        <fullName evidence="1">Uncharacterized protein</fullName>
    </submittedName>
</protein>